<sequence length="263" mass="26726">MTDLRDRFRALHTDGTFVMPNPWDTGSARLLESLGSAALATTSSGLAAALGRLDQRVTLAELCAHVAALTAAVGVPLNVDAERCFDDVAATVDALADAGAAGISIEDYDPATGAVTPAGDAAARVAAAAEACARHGIVLTARAENHLYGHDDLDDTIARLRAYRAAGADVLYAPGLRTPDDIARVVAAAGAPVNVLAVAGAPSVPELAALGVRRVSTGGALAWAAYGAARTAALELLGPGTTTFRANSLTEEEIGRAFGSERE</sequence>
<dbReference type="CDD" id="cd00377">
    <property type="entry name" value="ICL_PEPM"/>
    <property type="match status" value="1"/>
</dbReference>
<name>A0AAE4CQ88_9ACTN</name>
<dbReference type="Pfam" id="PF13714">
    <property type="entry name" value="PEP_mutase"/>
    <property type="match status" value="1"/>
</dbReference>
<dbReference type="RefSeq" id="WP_310408661.1">
    <property type="nucleotide sequence ID" value="NZ_JAVDYC010000001.1"/>
</dbReference>
<dbReference type="Gene3D" id="3.20.20.60">
    <property type="entry name" value="Phosphoenolpyruvate-binding domains"/>
    <property type="match status" value="1"/>
</dbReference>
<gene>
    <name evidence="1" type="ORF">J2S44_000497</name>
</gene>
<dbReference type="SUPFAM" id="SSF51621">
    <property type="entry name" value="Phosphoenolpyruvate/pyruvate domain"/>
    <property type="match status" value="1"/>
</dbReference>
<organism evidence="1 2">
    <name type="scientific">Catenuloplanes niger</name>
    <dbReference type="NCBI Taxonomy" id="587534"/>
    <lineage>
        <taxon>Bacteria</taxon>
        <taxon>Bacillati</taxon>
        <taxon>Actinomycetota</taxon>
        <taxon>Actinomycetes</taxon>
        <taxon>Micromonosporales</taxon>
        <taxon>Micromonosporaceae</taxon>
        <taxon>Catenuloplanes</taxon>
    </lineage>
</organism>
<accession>A0AAE4CQ88</accession>
<dbReference type="Proteomes" id="UP001183629">
    <property type="component" value="Unassembled WGS sequence"/>
</dbReference>
<dbReference type="InterPro" id="IPR039556">
    <property type="entry name" value="ICL/PEPM"/>
</dbReference>
<proteinExistence type="predicted"/>
<dbReference type="EMBL" id="JAVDYC010000001">
    <property type="protein sequence ID" value="MDR7320247.1"/>
    <property type="molecule type" value="Genomic_DNA"/>
</dbReference>
<evidence type="ECO:0000313" key="2">
    <source>
        <dbReference type="Proteomes" id="UP001183629"/>
    </source>
</evidence>
<protein>
    <submittedName>
        <fullName evidence="1">2-methylisocitrate lyase-like PEP mutase family enzyme</fullName>
    </submittedName>
</protein>
<evidence type="ECO:0000313" key="1">
    <source>
        <dbReference type="EMBL" id="MDR7320247.1"/>
    </source>
</evidence>
<dbReference type="InterPro" id="IPR040442">
    <property type="entry name" value="Pyrv_kinase-like_dom_sf"/>
</dbReference>
<comment type="caution">
    <text evidence="1">The sequence shown here is derived from an EMBL/GenBank/DDBJ whole genome shotgun (WGS) entry which is preliminary data.</text>
</comment>
<dbReference type="PANTHER" id="PTHR42905">
    <property type="entry name" value="PHOSPHOENOLPYRUVATE CARBOXYLASE"/>
    <property type="match status" value="1"/>
</dbReference>
<dbReference type="AlphaFoldDB" id="A0AAE4CQ88"/>
<keyword evidence="1" id="KW-0456">Lyase</keyword>
<keyword evidence="2" id="KW-1185">Reference proteome</keyword>
<dbReference type="GO" id="GO:0016829">
    <property type="term" value="F:lyase activity"/>
    <property type="evidence" value="ECO:0007669"/>
    <property type="project" value="UniProtKB-KW"/>
</dbReference>
<dbReference type="InterPro" id="IPR015813">
    <property type="entry name" value="Pyrv/PenolPyrv_kinase-like_dom"/>
</dbReference>
<dbReference type="PANTHER" id="PTHR42905:SF16">
    <property type="entry name" value="CARBOXYPHOSPHONOENOLPYRUVATE PHOSPHONOMUTASE-LIKE PROTEIN (AFU_ORTHOLOGUE AFUA_5G07230)"/>
    <property type="match status" value="1"/>
</dbReference>
<reference evidence="1 2" key="1">
    <citation type="submission" date="2023-07" db="EMBL/GenBank/DDBJ databases">
        <title>Sequencing the genomes of 1000 actinobacteria strains.</title>
        <authorList>
            <person name="Klenk H.-P."/>
        </authorList>
    </citation>
    <scope>NUCLEOTIDE SEQUENCE [LARGE SCALE GENOMIC DNA]</scope>
    <source>
        <strain evidence="1 2">DSM 44711</strain>
    </source>
</reference>